<evidence type="ECO:0000256" key="3">
    <source>
        <dbReference type="ARBA" id="ARBA00022723"/>
    </source>
</evidence>
<dbReference type="EMBL" id="RCOR01000050">
    <property type="protein sequence ID" value="RSN67069.1"/>
    <property type="molecule type" value="Genomic_DNA"/>
</dbReference>
<evidence type="ECO:0000256" key="2">
    <source>
        <dbReference type="ARBA" id="ARBA00007958"/>
    </source>
</evidence>
<dbReference type="GO" id="GO:0016791">
    <property type="term" value="F:phosphatase activity"/>
    <property type="evidence" value="ECO:0007669"/>
    <property type="project" value="TreeGrafter"/>
</dbReference>
<dbReference type="PANTHER" id="PTHR46470">
    <property type="entry name" value="N-ACYLNEURAMINATE-9-PHOSPHATASE"/>
    <property type="match status" value="1"/>
</dbReference>
<dbReference type="PRINTS" id="PR00413">
    <property type="entry name" value="HADHALOGNASE"/>
</dbReference>
<dbReference type="PANTHER" id="PTHR46470:SF2">
    <property type="entry name" value="GLYCERALDEHYDE 3-PHOSPHATE PHOSPHATASE"/>
    <property type="match status" value="1"/>
</dbReference>
<evidence type="ECO:0000256" key="1">
    <source>
        <dbReference type="ARBA" id="ARBA00001946"/>
    </source>
</evidence>
<dbReference type="InterPro" id="IPR036412">
    <property type="entry name" value="HAD-like_sf"/>
</dbReference>
<evidence type="ECO:0000313" key="7">
    <source>
        <dbReference type="Proteomes" id="UP000278149"/>
    </source>
</evidence>
<gene>
    <name evidence="6" type="ORF">D9Q81_09330</name>
</gene>
<comment type="similarity">
    <text evidence="2">Belongs to the HAD-like hydrolase superfamily.</text>
</comment>
<evidence type="ECO:0000256" key="5">
    <source>
        <dbReference type="ARBA" id="ARBA00022842"/>
    </source>
</evidence>
<name>A0A3R9WX48_9CREN</name>
<evidence type="ECO:0000256" key="4">
    <source>
        <dbReference type="ARBA" id="ARBA00022801"/>
    </source>
</evidence>
<keyword evidence="3" id="KW-0479">Metal-binding</keyword>
<dbReference type="RefSeq" id="WP_125743033.1">
    <property type="nucleotide sequence ID" value="NZ_RCOR01000050.1"/>
</dbReference>
<dbReference type="GO" id="GO:0044281">
    <property type="term" value="P:small molecule metabolic process"/>
    <property type="evidence" value="ECO:0007669"/>
    <property type="project" value="UniProtKB-ARBA"/>
</dbReference>
<dbReference type="InterPro" id="IPR023214">
    <property type="entry name" value="HAD_sf"/>
</dbReference>
<sequence>MIRAVSFDLWFTLIWETKEDEEIYVGMRVRAIKDFLRSSGYDIEESVIREAYAATKEFRMLLPARELLGMILMGLGVSSDVDALARAYEESTDGFTPRLNQEAPEVLRELKRRGIKLALVSNTSFSARSIRGILRNVGLDLFDVILSSSDLGLIKPQAEIFRVLKSELGLDGSQIIHVGDSCYQDVIGAMRSGLRAFHYTKLAELRGSKANCGNLPRIESLWQLLDIIETDNPP</sequence>
<comment type="cofactor">
    <cofactor evidence="1">
        <name>Mg(2+)</name>
        <dbReference type="ChEBI" id="CHEBI:18420"/>
    </cofactor>
</comment>
<dbReference type="AlphaFoldDB" id="A0A3R9WX48"/>
<dbReference type="NCBIfam" id="TIGR01549">
    <property type="entry name" value="HAD-SF-IA-v1"/>
    <property type="match status" value="1"/>
</dbReference>
<reference evidence="6 7" key="1">
    <citation type="submission" date="2018-10" db="EMBL/GenBank/DDBJ databases">
        <title>Co-occurring genomic capacity for anaerobic methane metabolism and dissimilatory sulfite reduction discovered in the Korarchaeota.</title>
        <authorList>
            <person name="Mckay L.J."/>
            <person name="Dlakic M."/>
            <person name="Fields M.W."/>
            <person name="Delmont T.O."/>
            <person name="Eren A.M."/>
            <person name="Jay Z.J."/>
            <person name="Klingelsmith K.B."/>
            <person name="Rusch D.B."/>
            <person name="Inskeep W.P."/>
        </authorList>
    </citation>
    <scope>NUCLEOTIDE SEQUENCE [LARGE SCALE GENOMIC DNA]</scope>
    <source>
        <strain evidence="6 7">WS</strain>
    </source>
</reference>
<dbReference type="Gene3D" id="1.10.150.400">
    <property type="match status" value="1"/>
</dbReference>
<proteinExistence type="inferred from homology"/>
<dbReference type="GO" id="GO:0046872">
    <property type="term" value="F:metal ion binding"/>
    <property type="evidence" value="ECO:0007669"/>
    <property type="project" value="UniProtKB-KW"/>
</dbReference>
<evidence type="ECO:0000313" key="6">
    <source>
        <dbReference type="EMBL" id="RSN67069.1"/>
    </source>
</evidence>
<accession>A0A3R9WX48</accession>
<dbReference type="InterPro" id="IPR051400">
    <property type="entry name" value="HAD-like_hydrolase"/>
</dbReference>
<dbReference type="Proteomes" id="UP000278149">
    <property type="component" value="Unassembled WGS sequence"/>
</dbReference>
<protein>
    <submittedName>
        <fullName evidence="6">HAD family hydrolase</fullName>
    </submittedName>
</protein>
<dbReference type="SUPFAM" id="SSF56784">
    <property type="entry name" value="HAD-like"/>
    <property type="match status" value="1"/>
</dbReference>
<keyword evidence="5" id="KW-0460">Magnesium</keyword>
<dbReference type="Pfam" id="PF00702">
    <property type="entry name" value="Hydrolase"/>
    <property type="match status" value="1"/>
</dbReference>
<organism evidence="6 7">
    <name type="scientific">Candidatus Korarchaeum cryptofilum</name>
    <dbReference type="NCBI Taxonomy" id="498846"/>
    <lineage>
        <taxon>Archaea</taxon>
        <taxon>Thermoproteota</taxon>
        <taxon>Candidatus Korarchaeia</taxon>
        <taxon>Candidatus Korarchaeales</taxon>
        <taxon>Candidatus Korarchaeaceae</taxon>
        <taxon>Candidatus Korarchaeum</taxon>
    </lineage>
</organism>
<dbReference type="Gene3D" id="3.40.50.1000">
    <property type="entry name" value="HAD superfamily/HAD-like"/>
    <property type="match status" value="1"/>
</dbReference>
<keyword evidence="4 6" id="KW-0378">Hydrolase</keyword>
<dbReference type="InterPro" id="IPR006439">
    <property type="entry name" value="HAD-SF_hydro_IA"/>
</dbReference>
<comment type="caution">
    <text evidence="6">The sequence shown here is derived from an EMBL/GenBank/DDBJ whole genome shotgun (WGS) entry which is preliminary data.</text>
</comment>